<dbReference type="AlphaFoldDB" id="A0A0F9B4B8"/>
<dbReference type="EMBL" id="LAZR01054044">
    <property type="protein sequence ID" value="KKK79406.1"/>
    <property type="molecule type" value="Genomic_DNA"/>
</dbReference>
<dbReference type="InterPro" id="IPR023393">
    <property type="entry name" value="START-like_dom_sf"/>
</dbReference>
<reference evidence="1" key="1">
    <citation type="journal article" date="2015" name="Nature">
        <title>Complex archaea that bridge the gap between prokaryotes and eukaryotes.</title>
        <authorList>
            <person name="Spang A."/>
            <person name="Saw J.H."/>
            <person name="Jorgensen S.L."/>
            <person name="Zaremba-Niedzwiedzka K."/>
            <person name="Martijn J."/>
            <person name="Lind A.E."/>
            <person name="van Eijk R."/>
            <person name="Schleper C."/>
            <person name="Guy L."/>
            <person name="Ettema T.J."/>
        </authorList>
    </citation>
    <scope>NUCLEOTIDE SEQUENCE</scope>
</reference>
<name>A0A0F9B4B8_9ZZZZ</name>
<dbReference type="InterPro" id="IPR019587">
    <property type="entry name" value="Polyketide_cyclase/dehydratase"/>
</dbReference>
<sequence length="142" mass="16042">MPKIERRTTINAPVEKVFNYIDDPMNNLEWLPSVLEVHDVTGSGVGTHWRWVYKMVGVRIAGESTTTEHIPNERLVTKSKVGITSNWIFTFEPHDGGTKLELNIEYTIPVPVLGKLAEKLVLGRNEREADLAMANIKDKMEG</sequence>
<evidence type="ECO:0008006" key="2">
    <source>
        <dbReference type="Google" id="ProtNLM"/>
    </source>
</evidence>
<dbReference type="Gene3D" id="3.30.530.20">
    <property type="match status" value="1"/>
</dbReference>
<organism evidence="1">
    <name type="scientific">marine sediment metagenome</name>
    <dbReference type="NCBI Taxonomy" id="412755"/>
    <lineage>
        <taxon>unclassified sequences</taxon>
        <taxon>metagenomes</taxon>
        <taxon>ecological metagenomes</taxon>
    </lineage>
</organism>
<accession>A0A0F9B4B8</accession>
<protein>
    <recommendedName>
        <fullName evidence="2">Coenzyme Q-binding protein COQ10 START domain-containing protein</fullName>
    </recommendedName>
</protein>
<dbReference type="SUPFAM" id="SSF55961">
    <property type="entry name" value="Bet v1-like"/>
    <property type="match status" value="1"/>
</dbReference>
<comment type="caution">
    <text evidence="1">The sequence shown here is derived from an EMBL/GenBank/DDBJ whole genome shotgun (WGS) entry which is preliminary data.</text>
</comment>
<dbReference type="Pfam" id="PF10604">
    <property type="entry name" value="Polyketide_cyc2"/>
    <property type="match status" value="1"/>
</dbReference>
<proteinExistence type="predicted"/>
<gene>
    <name evidence="1" type="ORF">LCGC14_2833830</name>
</gene>
<evidence type="ECO:0000313" key="1">
    <source>
        <dbReference type="EMBL" id="KKK79406.1"/>
    </source>
</evidence>